<dbReference type="InterPro" id="IPR058625">
    <property type="entry name" value="MdtA-like_BSH"/>
</dbReference>
<dbReference type="InterPro" id="IPR058637">
    <property type="entry name" value="YknX-like_C"/>
</dbReference>
<dbReference type="InterPro" id="IPR006143">
    <property type="entry name" value="RND_pump_MFP"/>
</dbReference>
<dbReference type="PANTHER" id="PTHR30469">
    <property type="entry name" value="MULTIDRUG RESISTANCE PROTEIN MDTA"/>
    <property type="match status" value="1"/>
</dbReference>
<dbReference type="Gene3D" id="2.40.30.170">
    <property type="match status" value="1"/>
</dbReference>
<sequence>MKRNRIALAGGFCLAAVLIGAVWVGSDEDDAAPVAAPTPVMSVRLVRPLVTRLLLRVPATGSVAAWEEASIGAEADGLRLTAVQVNVGDQVQRGQVLARFTPELIQAELAEATAAVALADAEAKEAAANLQRAQVLDASGAIARQQFNQYQAVALTTRARLDSAQAAANKARLRLAQTQVRAPSDGVISARTATVGAVVPAGQELFRLIRDGRLEWRAVVASTDLRALQPGQMAVINMPGAGPVEGRVRMLGPVIDAATRSGLVYVDLPAGVPLRAGAFVQGHVAVGTVSIPTLPQSAVLLRDGFHHVMQVGQDGRVRTRRVEVGRRSDDRVEVVAGLGADDAVVASGLGFLDDGDHVQVISVAAAAKAGRP</sequence>
<organism evidence="4 5">
    <name type="scientific">Stenotrophomonas rhizophila</name>
    <dbReference type="NCBI Taxonomy" id="216778"/>
    <lineage>
        <taxon>Bacteria</taxon>
        <taxon>Pseudomonadati</taxon>
        <taxon>Pseudomonadota</taxon>
        <taxon>Gammaproteobacteria</taxon>
        <taxon>Lysobacterales</taxon>
        <taxon>Lysobacteraceae</taxon>
        <taxon>Stenotrophomonas</taxon>
    </lineage>
</organism>
<feature type="domain" description="Multidrug resistance protein MdtA-like barrel-sandwich hybrid" evidence="2">
    <location>
        <begin position="68"/>
        <end position="206"/>
    </location>
</feature>
<proteinExistence type="inferred from homology"/>
<dbReference type="Pfam" id="PF25917">
    <property type="entry name" value="BSH_RND"/>
    <property type="match status" value="1"/>
</dbReference>
<reference evidence="4" key="1">
    <citation type="submission" date="2023-07" db="EMBL/GenBank/DDBJ databases">
        <title>Functional and genomic diversity of the sorghum phyllosphere microbiome.</title>
        <authorList>
            <person name="Shade A."/>
        </authorList>
    </citation>
    <scope>NUCLEOTIDE SEQUENCE</scope>
    <source>
        <strain evidence="4">SORGH_AS_0457</strain>
    </source>
</reference>
<name>A0AAP5AGZ1_9GAMM</name>
<evidence type="ECO:0000259" key="3">
    <source>
        <dbReference type="Pfam" id="PF25989"/>
    </source>
</evidence>
<feature type="domain" description="YknX-like C-terminal permuted SH3-like" evidence="3">
    <location>
        <begin position="293"/>
        <end position="360"/>
    </location>
</feature>
<evidence type="ECO:0000259" key="2">
    <source>
        <dbReference type="Pfam" id="PF25917"/>
    </source>
</evidence>
<dbReference type="GO" id="GO:0015562">
    <property type="term" value="F:efflux transmembrane transporter activity"/>
    <property type="evidence" value="ECO:0007669"/>
    <property type="project" value="TreeGrafter"/>
</dbReference>
<dbReference type="PANTHER" id="PTHR30469:SF15">
    <property type="entry name" value="HLYD FAMILY OF SECRETION PROTEINS"/>
    <property type="match status" value="1"/>
</dbReference>
<dbReference type="Proteomes" id="UP001226084">
    <property type="component" value="Unassembled WGS sequence"/>
</dbReference>
<evidence type="ECO:0000313" key="4">
    <source>
        <dbReference type="EMBL" id="MDQ1108614.1"/>
    </source>
</evidence>
<comment type="caution">
    <text evidence="4">The sequence shown here is derived from an EMBL/GenBank/DDBJ whole genome shotgun (WGS) entry which is preliminary data.</text>
</comment>
<dbReference type="NCBIfam" id="TIGR01730">
    <property type="entry name" value="RND_mfp"/>
    <property type="match status" value="1"/>
</dbReference>
<protein>
    <submittedName>
        <fullName evidence="4">HlyD family secretion protein</fullName>
    </submittedName>
</protein>
<dbReference type="AlphaFoldDB" id="A0AAP5AGZ1"/>
<gene>
    <name evidence="4" type="ORF">QE424_001773</name>
</gene>
<dbReference type="Gene3D" id="2.40.50.100">
    <property type="match status" value="1"/>
</dbReference>
<dbReference type="EMBL" id="JAUTAS010000001">
    <property type="protein sequence ID" value="MDQ1108614.1"/>
    <property type="molecule type" value="Genomic_DNA"/>
</dbReference>
<evidence type="ECO:0000256" key="1">
    <source>
        <dbReference type="ARBA" id="ARBA00009477"/>
    </source>
</evidence>
<dbReference type="Pfam" id="PF25989">
    <property type="entry name" value="YknX_C"/>
    <property type="match status" value="1"/>
</dbReference>
<dbReference type="GO" id="GO:1990281">
    <property type="term" value="C:efflux pump complex"/>
    <property type="evidence" value="ECO:0007669"/>
    <property type="project" value="TreeGrafter"/>
</dbReference>
<dbReference type="Gene3D" id="2.40.420.20">
    <property type="match status" value="1"/>
</dbReference>
<evidence type="ECO:0000313" key="5">
    <source>
        <dbReference type="Proteomes" id="UP001226084"/>
    </source>
</evidence>
<comment type="similarity">
    <text evidence="1">Belongs to the membrane fusion protein (MFP) (TC 8.A.1) family.</text>
</comment>
<dbReference type="Gene3D" id="1.10.287.470">
    <property type="entry name" value="Helix hairpin bin"/>
    <property type="match status" value="1"/>
</dbReference>
<dbReference type="SUPFAM" id="SSF111369">
    <property type="entry name" value="HlyD-like secretion proteins"/>
    <property type="match status" value="1"/>
</dbReference>
<accession>A0AAP5AGZ1</accession>